<dbReference type="Proteomes" id="UP001151760">
    <property type="component" value="Unassembled WGS sequence"/>
</dbReference>
<feature type="region of interest" description="Disordered" evidence="1">
    <location>
        <begin position="1"/>
        <end position="25"/>
    </location>
</feature>
<keyword evidence="3" id="KW-1185">Reference proteome</keyword>
<name>A0ABQ4XY30_9ASTR</name>
<evidence type="ECO:0000256" key="1">
    <source>
        <dbReference type="SAM" id="MobiDB-lite"/>
    </source>
</evidence>
<accession>A0ABQ4XY30</accession>
<evidence type="ECO:0000313" key="2">
    <source>
        <dbReference type="EMBL" id="GJS69700.1"/>
    </source>
</evidence>
<gene>
    <name evidence="2" type="ORF">Tco_0702541</name>
</gene>
<proteinExistence type="predicted"/>
<comment type="caution">
    <text evidence="2">The sequence shown here is derived from an EMBL/GenBank/DDBJ whole genome shotgun (WGS) entry which is preliminary data.</text>
</comment>
<dbReference type="EMBL" id="BQNB010009880">
    <property type="protein sequence ID" value="GJS69700.1"/>
    <property type="molecule type" value="Genomic_DNA"/>
</dbReference>
<organism evidence="2 3">
    <name type="scientific">Tanacetum coccineum</name>
    <dbReference type="NCBI Taxonomy" id="301880"/>
    <lineage>
        <taxon>Eukaryota</taxon>
        <taxon>Viridiplantae</taxon>
        <taxon>Streptophyta</taxon>
        <taxon>Embryophyta</taxon>
        <taxon>Tracheophyta</taxon>
        <taxon>Spermatophyta</taxon>
        <taxon>Magnoliopsida</taxon>
        <taxon>eudicotyledons</taxon>
        <taxon>Gunneridae</taxon>
        <taxon>Pentapetalae</taxon>
        <taxon>asterids</taxon>
        <taxon>campanulids</taxon>
        <taxon>Asterales</taxon>
        <taxon>Asteraceae</taxon>
        <taxon>Asteroideae</taxon>
        <taxon>Anthemideae</taxon>
        <taxon>Anthemidinae</taxon>
        <taxon>Tanacetum</taxon>
    </lineage>
</organism>
<sequence length="200" mass="23041">MGIPKDRPNDDVPRRSKAVKFSDDGNPSRANIKQALRQVRSRGSDFDIPVVFSLIIALLRNKSLGYEPVRIVVDVSFLLRNFFRNLSCFDLLFVSRSSKWNRLLLIDVPLTTMIRMCYVVTFANLNLVIMVPQRLSPLCSSCMKARTLIFMGAMVFWLCYGTPSLESIIIENLSVVRELADVFHNDSWDFLPTREIEFWN</sequence>
<reference evidence="2" key="2">
    <citation type="submission" date="2022-01" db="EMBL/GenBank/DDBJ databases">
        <authorList>
            <person name="Yamashiro T."/>
            <person name="Shiraishi A."/>
            <person name="Satake H."/>
            <person name="Nakayama K."/>
        </authorList>
    </citation>
    <scope>NUCLEOTIDE SEQUENCE</scope>
</reference>
<feature type="compositionally biased region" description="Basic and acidic residues" evidence="1">
    <location>
        <begin position="1"/>
        <end position="14"/>
    </location>
</feature>
<protein>
    <submittedName>
        <fullName evidence="2">Uncharacterized protein</fullName>
    </submittedName>
</protein>
<evidence type="ECO:0000313" key="3">
    <source>
        <dbReference type="Proteomes" id="UP001151760"/>
    </source>
</evidence>
<reference evidence="2" key="1">
    <citation type="journal article" date="2022" name="Int. J. Mol. Sci.">
        <title>Draft Genome of Tanacetum Coccineum: Genomic Comparison of Closely Related Tanacetum-Family Plants.</title>
        <authorList>
            <person name="Yamashiro T."/>
            <person name="Shiraishi A."/>
            <person name="Nakayama K."/>
            <person name="Satake H."/>
        </authorList>
    </citation>
    <scope>NUCLEOTIDE SEQUENCE</scope>
</reference>